<name>A0A4Y2HFM9_ARAVE</name>
<reference evidence="1 2" key="1">
    <citation type="journal article" date="2019" name="Sci. Rep.">
        <title>Orb-weaving spider Araneus ventricosus genome elucidates the spidroin gene catalogue.</title>
        <authorList>
            <person name="Kono N."/>
            <person name="Nakamura H."/>
            <person name="Ohtoshi R."/>
            <person name="Moran D.A.P."/>
            <person name="Shinohara A."/>
            <person name="Yoshida Y."/>
            <person name="Fujiwara M."/>
            <person name="Mori M."/>
            <person name="Tomita M."/>
            <person name="Arakawa K."/>
        </authorList>
    </citation>
    <scope>NUCLEOTIDE SEQUENCE [LARGE SCALE GENOMIC DNA]</scope>
</reference>
<dbReference type="Proteomes" id="UP000499080">
    <property type="component" value="Unassembled WGS sequence"/>
</dbReference>
<gene>
    <name evidence="1" type="ORF">AVEN_173262_1</name>
</gene>
<organism evidence="1 2">
    <name type="scientific">Araneus ventricosus</name>
    <name type="common">Orbweaver spider</name>
    <name type="synonym">Epeira ventricosa</name>
    <dbReference type="NCBI Taxonomy" id="182803"/>
    <lineage>
        <taxon>Eukaryota</taxon>
        <taxon>Metazoa</taxon>
        <taxon>Ecdysozoa</taxon>
        <taxon>Arthropoda</taxon>
        <taxon>Chelicerata</taxon>
        <taxon>Arachnida</taxon>
        <taxon>Araneae</taxon>
        <taxon>Araneomorphae</taxon>
        <taxon>Entelegynae</taxon>
        <taxon>Araneoidea</taxon>
        <taxon>Araneidae</taxon>
        <taxon>Araneus</taxon>
    </lineage>
</organism>
<comment type="caution">
    <text evidence="1">The sequence shown here is derived from an EMBL/GenBank/DDBJ whole genome shotgun (WGS) entry which is preliminary data.</text>
</comment>
<evidence type="ECO:0000313" key="2">
    <source>
        <dbReference type="Proteomes" id="UP000499080"/>
    </source>
</evidence>
<dbReference type="Gene3D" id="3.30.420.10">
    <property type="entry name" value="Ribonuclease H-like superfamily/Ribonuclease H"/>
    <property type="match status" value="1"/>
</dbReference>
<sequence>MLKDGVILLHYNTQTARKTQELLQKFMWESWSHPPYRLDLAPNLGSKHLSGKRFSSNSDVKAAAENRLSGQVRDFYLAGLNKLVLHSDKCLNRFVD</sequence>
<dbReference type="AlphaFoldDB" id="A0A4Y2HFM9"/>
<dbReference type="PANTHER" id="PTHR46060">
    <property type="entry name" value="MARINER MOS1 TRANSPOSASE-LIKE PROTEIN"/>
    <property type="match status" value="1"/>
</dbReference>
<proteinExistence type="predicted"/>
<dbReference type="InterPro" id="IPR036397">
    <property type="entry name" value="RNaseH_sf"/>
</dbReference>
<protein>
    <submittedName>
        <fullName evidence="1">Uncharacterized protein</fullName>
    </submittedName>
</protein>
<dbReference type="OrthoDB" id="6431520at2759"/>
<dbReference type="GO" id="GO:0003676">
    <property type="term" value="F:nucleic acid binding"/>
    <property type="evidence" value="ECO:0007669"/>
    <property type="project" value="InterPro"/>
</dbReference>
<keyword evidence="2" id="KW-1185">Reference proteome</keyword>
<dbReference type="InterPro" id="IPR052709">
    <property type="entry name" value="Transposase-MT_Hybrid"/>
</dbReference>
<evidence type="ECO:0000313" key="1">
    <source>
        <dbReference type="EMBL" id="GBM64108.1"/>
    </source>
</evidence>
<dbReference type="EMBL" id="BGPR01001909">
    <property type="protein sequence ID" value="GBM64108.1"/>
    <property type="molecule type" value="Genomic_DNA"/>
</dbReference>
<dbReference type="PANTHER" id="PTHR46060:SF3">
    <property type="entry name" value="PROTEIN GVQW3"/>
    <property type="match status" value="1"/>
</dbReference>
<accession>A0A4Y2HFM9</accession>